<evidence type="ECO:0000313" key="4">
    <source>
        <dbReference type="EMBL" id="TIC71311.1"/>
    </source>
</evidence>
<evidence type="ECO:0000313" key="6">
    <source>
        <dbReference type="Proteomes" id="UP000305362"/>
    </source>
</evidence>
<evidence type="ECO:0000256" key="1">
    <source>
        <dbReference type="RuleBase" id="RU003860"/>
    </source>
</evidence>
<accession>A0A4T0RAP1</accession>
<evidence type="ECO:0000313" key="3">
    <source>
        <dbReference type="EMBL" id="TIC34514.1"/>
    </source>
</evidence>
<evidence type="ECO:0000313" key="5">
    <source>
        <dbReference type="EMBL" id="TIC71615.1"/>
    </source>
</evidence>
<evidence type="ECO:0000313" key="7">
    <source>
        <dbReference type="Proteomes" id="UP000305647"/>
    </source>
</evidence>
<dbReference type="EMBL" id="SPRV01000002">
    <property type="protein sequence ID" value="TIC71615.1"/>
    <property type="molecule type" value="Genomic_DNA"/>
</dbReference>
<dbReference type="AlphaFoldDB" id="A0A4T0RAP1"/>
<dbReference type="SUPFAM" id="SSF82657">
    <property type="entry name" value="BolA-like"/>
    <property type="match status" value="1"/>
</dbReference>
<gene>
    <name evidence="4" type="ORF">E3Q02_00132</name>
    <name evidence="5" type="ORF">E3Q03_00315</name>
    <name evidence="3" type="ORF">E3Q10_00136</name>
    <name evidence="2" type="ORF">E3Q22_00135</name>
</gene>
<proteinExistence type="inferred from homology"/>
<organism evidence="3 7">
    <name type="scientific">Wallemia mellicola</name>
    <dbReference type="NCBI Taxonomy" id="1708541"/>
    <lineage>
        <taxon>Eukaryota</taxon>
        <taxon>Fungi</taxon>
        <taxon>Dikarya</taxon>
        <taxon>Basidiomycota</taxon>
        <taxon>Wallemiomycotina</taxon>
        <taxon>Wallemiomycetes</taxon>
        <taxon>Wallemiales</taxon>
        <taxon>Wallemiaceae</taxon>
        <taxon>Wallemia</taxon>
    </lineage>
</organism>
<evidence type="ECO:0008006" key="10">
    <source>
        <dbReference type="Google" id="ProtNLM"/>
    </source>
</evidence>
<comment type="similarity">
    <text evidence="1">Belongs to the BolA/IbaG family.</text>
</comment>
<sequence length="128" mass="14917">MRFFRFAYRHINVEFEQLSRQAYKVPSQPAMQGPVHSAIEEKLNEQLKPQSLEIRNDSSLHAHHHAMVIQGGGNGETLTAISDHFKGMLQIQRHRFVNRLLNHEFEHNGLHALSLRLYTPEEAERIKK</sequence>
<dbReference type="Proteomes" id="UP000305647">
    <property type="component" value="Unassembled WGS sequence"/>
</dbReference>
<dbReference type="EMBL" id="SPRO01000001">
    <property type="protein sequence ID" value="TIC34514.1"/>
    <property type="molecule type" value="Genomic_DNA"/>
</dbReference>
<evidence type="ECO:0000313" key="2">
    <source>
        <dbReference type="EMBL" id="TIB82658.1"/>
    </source>
</evidence>
<dbReference type="GO" id="GO:0044572">
    <property type="term" value="P:[4Fe-4S] cluster assembly"/>
    <property type="evidence" value="ECO:0007669"/>
    <property type="project" value="TreeGrafter"/>
</dbReference>
<dbReference type="Proteomes" id="UP000305362">
    <property type="component" value="Unassembled WGS sequence"/>
</dbReference>
<dbReference type="InterPro" id="IPR002634">
    <property type="entry name" value="BolA"/>
</dbReference>
<dbReference type="EMBL" id="SPRW01000001">
    <property type="protein sequence ID" value="TIC71311.1"/>
    <property type="molecule type" value="Genomic_DNA"/>
</dbReference>
<reference evidence="6 7" key="1">
    <citation type="submission" date="2019-03" db="EMBL/GenBank/DDBJ databases">
        <title>Sequencing 25 genomes of Wallemia mellicola.</title>
        <authorList>
            <person name="Gostincar C."/>
        </authorList>
    </citation>
    <scope>NUCLEOTIDE SEQUENCE [LARGE SCALE GENOMIC DNA]</scope>
    <source>
        <strain evidence="4 8">EXF-1274</strain>
        <strain evidence="5 6">EXF-1277</strain>
        <strain evidence="2 9">EXF-6152</strain>
        <strain evidence="3 7">EXF-8738</strain>
    </source>
</reference>
<evidence type="ECO:0000313" key="9">
    <source>
        <dbReference type="Proteomes" id="UP000310685"/>
    </source>
</evidence>
<name>A0A4T0RAP1_9BASI</name>
<dbReference type="Pfam" id="PF01722">
    <property type="entry name" value="BolA"/>
    <property type="match status" value="1"/>
</dbReference>
<dbReference type="EMBL" id="SPRC01000001">
    <property type="protein sequence ID" value="TIB82658.1"/>
    <property type="molecule type" value="Genomic_DNA"/>
</dbReference>
<dbReference type="PANTHER" id="PTHR46230">
    <property type="match status" value="1"/>
</dbReference>
<protein>
    <recommendedName>
        <fullName evidence="10">Bola-like protein</fullName>
    </recommendedName>
</protein>
<dbReference type="GO" id="GO:0005759">
    <property type="term" value="C:mitochondrial matrix"/>
    <property type="evidence" value="ECO:0007669"/>
    <property type="project" value="TreeGrafter"/>
</dbReference>
<comment type="caution">
    <text evidence="3">The sequence shown here is derived from an EMBL/GenBank/DDBJ whole genome shotgun (WGS) entry which is preliminary data.</text>
</comment>
<dbReference type="InterPro" id="IPR036065">
    <property type="entry name" value="BolA-like_sf"/>
</dbReference>
<dbReference type="Gene3D" id="3.30.300.90">
    <property type="entry name" value="BolA-like"/>
    <property type="match status" value="1"/>
</dbReference>
<evidence type="ECO:0000313" key="8">
    <source>
        <dbReference type="Proteomes" id="UP000309601"/>
    </source>
</evidence>
<dbReference type="PANTHER" id="PTHR46230:SF7">
    <property type="entry name" value="BOLA-LIKE PROTEIN 1"/>
    <property type="match status" value="1"/>
</dbReference>
<dbReference type="Proteomes" id="UP000309601">
    <property type="component" value="Unassembled WGS sequence"/>
</dbReference>
<dbReference type="OrthoDB" id="411584at2759"/>
<dbReference type="Proteomes" id="UP000310685">
    <property type="component" value="Unassembled WGS sequence"/>
</dbReference>